<evidence type="ECO:0000313" key="2">
    <source>
        <dbReference type="Proteomes" id="UP000693738"/>
    </source>
</evidence>
<gene>
    <name evidence="1" type="ORF">FEQUK3_LOCUS1777</name>
</gene>
<dbReference type="AlphaFoldDB" id="A0A8J2IL94"/>
<reference evidence="1" key="1">
    <citation type="submission" date="2021-05" db="EMBL/GenBank/DDBJ databases">
        <authorList>
            <person name="Khan N."/>
        </authorList>
    </citation>
    <scope>NUCLEOTIDE SEQUENCE</scope>
</reference>
<accession>A0A8J2IL94</accession>
<dbReference type="Proteomes" id="UP000693738">
    <property type="component" value="Unassembled WGS sequence"/>
</dbReference>
<organism evidence="1 2">
    <name type="scientific">Fusarium equiseti</name>
    <name type="common">Fusarium scirpi</name>
    <dbReference type="NCBI Taxonomy" id="61235"/>
    <lineage>
        <taxon>Eukaryota</taxon>
        <taxon>Fungi</taxon>
        <taxon>Dikarya</taxon>
        <taxon>Ascomycota</taxon>
        <taxon>Pezizomycotina</taxon>
        <taxon>Sordariomycetes</taxon>
        <taxon>Hypocreomycetidae</taxon>
        <taxon>Hypocreales</taxon>
        <taxon>Nectriaceae</taxon>
        <taxon>Fusarium</taxon>
        <taxon>Fusarium incarnatum-equiseti species complex</taxon>
    </lineage>
</organism>
<dbReference type="EMBL" id="CAJSTJ010000077">
    <property type="protein sequence ID" value="CAG7556084.1"/>
    <property type="molecule type" value="Genomic_DNA"/>
</dbReference>
<evidence type="ECO:0000313" key="1">
    <source>
        <dbReference type="EMBL" id="CAG7556084.1"/>
    </source>
</evidence>
<name>A0A8J2IL94_FUSEQ</name>
<proteinExistence type="predicted"/>
<sequence>YFIVNEYRTMRVAEVLSDFRTLQYYIAAAPVDPDDTAEYYTEGWAALRQCALDGQHILECGADTSVPTPPGGEQEQMKAELKQYVFLNSDRGIRFNSWAAYQTLETSLNSKLAIVSYERLQMSKWAAGRPKIPVYEVCNAGSEHAGELGSREATQSDYDLRYPKSNYCDERETKIKTKSNAHVYANHEILFPYDFYHS</sequence>
<comment type="caution">
    <text evidence="1">The sequence shown here is derived from an EMBL/GenBank/DDBJ whole genome shotgun (WGS) entry which is preliminary data.</text>
</comment>
<feature type="non-terminal residue" evidence="1">
    <location>
        <position position="1"/>
    </location>
</feature>
<protein>
    <submittedName>
        <fullName evidence="1">Uncharacterized protein</fullName>
    </submittedName>
</protein>